<dbReference type="PANTHER" id="PTHR46382">
    <property type="entry name" value="PHOSPHATIDATE CYTIDYLYLTRANSFERASE"/>
    <property type="match status" value="1"/>
</dbReference>
<keyword evidence="9" id="KW-0444">Lipid biosynthesis</keyword>
<keyword evidence="10 18" id="KW-0808">Transferase</keyword>
<protein>
    <recommendedName>
        <fullName evidence="7 18">Phosphatidate cytidylyltransferase</fullName>
        <ecNumber evidence="6 18">2.7.7.41</ecNumber>
    </recommendedName>
</protein>
<reference evidence="19 20" key="1">
    <citation type="submission" date="2013-04" db="EMBL/GenBank/DDBJ databases">
        <title>Hyphomonas sp. T24B3 Genome Sequencing.</title>
        <authorList>
            <person name="Lai Q."/>
            <person name="Shao Z."/>
        </authorList>
    </citation>
    <scope>NUCLEOTIDE SEQUENCE [LARGE SCALE GENOMIC DNA]</scope>
    <source>
        <strain evidence="19 20">T24B3</strain>
    </source>
</reference>
<evidence type="ECO:0000256" key="2">
    <source>
        <dbReference type="ARBA" id="ARBA00004651"/>
    </source>
</evidence>
<keyword evidence="12 18" id="KW-0548">Nucleotidyltransferase</keyword>
<keyword evidence="14" id="KW-0443">Lipid metabolism</keyword>
<dbReference type="EMBL" id="AWFB01000067">
    <property type="protein sequence ID" value="RAN30940.1"/>
    <property type="molecule type" value="Genomic_DNA"/>
</dbReference>
<dbReference type="Pfam" id="PF01148">
    <property type="entry name" value="CTP_transf_1"/>
    <property type="match status" value="1"/>
</dbReference>
<evidence type="ECO:0000256" key="1">
    <source>
        <dbReference type="ARBA" id="ARBA00001698"/>
    </source>
</evidence>
<dbReference type="AlphaFoldDB" id="A0A062TXE0"/>
<evidence type="ECO:0000256" key="13">
    <source>
        <dbReference type="ARBA" id="ARBA00022989"/>
    </source>
</evidence>
<dbReference type="PANTHER" id="PTHR46382:SF1">
    <property type="entry name" value="PHOSPHATIDATE CYTIDYLYLTRANSFERASE"/>
    <property type="match status" value="1"/>
</dbReference>
<dbReference type="RefSeq" id="WP_051594857.1">
    <property type="nucleotide sequence ID" value="NZ_AWFA01000023.1"/>
</dbReference>
<dbReference type="OrthoDB" id="9799199at2"/>
<evidence type="ECO:0000256" key="6">
    <source>
        <dbReference type="ARBA" id="ARBA00012487"/>
    </source>
</evidence>
<keyword evidence="15" id="KW-0472">Membrane</keyword>
<dbReference type="PROSITE" id="PS01315">
    <property type="entry name" value="CDS"/>
    <property type="match status" value="1"/>
</dbReference>
<dbReference type="STRING" id="1280941.HY2_02080"/>
<comment type="pathway">
    <text evidence="4">Lipid metabolism.</text>
</comment>
<organism evidence="19 20">
    <name type="scientific">Hyphomonas pacifica</name>
    <dbReference type="NCBI Taxonomy" id="1280941"/>
    <lineage>
        <taxon>Bacteria</taxon>
        <taxon>Pseudomonadati</taxon>
        <taxon>Pseudomonadota</taxon>
        <taxon>Alphaproteobacteria</taxon>
        <taxon>Hyphomonadales</taxon>
        <taxon>Hyphomonadaceae</taxon>
        <taxon>Hyphomonas</taxon>
    </lineage>
</organism>
<proteinExistence type="inferred from homology"/>
<comment type="pathway">
    <text evidence="3 18">Phospholipid metabolism; CDP-diacylglycerol biosynthesis; CDP-diacylglycerol from sn-glycerol 3-phosphate: step 3/3.</text>
</comment>
<evidence type="ECO:0000256" key="9">
    <source>
        <dbReference type="ARBA" id="ARBA00022516"/>
    </source>
</evidence>
<keyword evidence="11 18" id="KW-0812">Transmembrane</keyword>
<name>A0A062TXE0_9PROT</name>
<keyword evidence="20" id="KW-1185">Reference proteome</keyword>
<evidence type="ECO:0000256" key="17">
    <source>
        <dbReference type="ARBA" id="ARBA00023264"/>
    </source>
</evidence>
<evidence type="ECO:0000256" key="15">
    <source>
        <dbReference type="ARBA" id="ARBA00023136"/>
    </source>
</evidence>
<comment type="similarity">
    <text evidence="5 18">Belongs to the CDS family.</text>
</comment>
<dbReference type="eggNOG" id="COG0575">
    <property type="taxonomic scope" value="Bacteria"/>
</dbReference>
<evidence type="ECO:0000256" key="7">
    <source>
        <dbReference type="ARBA" id="ARBA00019373"/>
    </source>
</evidence>
<evidence type="ECO:0000256" key="4">
    <source>
        <dbReference type="ARBA" id="ARBA00005189"/>
    </source>
</evidence>
<keyword evidence="17" id="KW-1208">Phospholipid metabolism</keyword>
<evidence type="ECO:0000256" key="18">
    <source>
        <dbReference type="RuleBase" id="RU003938"/>
    </source>
</evidence>
<evidence type="ECO:0000256" key="11">
    <source>
        <dbReference type="ARBA" id="ARBA00022692"/>
    </source>
</evidence>
<comment type="catalytic activity">
    <reaction evidence="1 18">
        <text>a 1,2-diacyl-sn-glycero-3-phosphate + CTP + H(+) = a CDP-1,2-diacyl-sn-glycerol + diphosphate</text>
        <dbReference type="Rhea" id="RHEA:16229"/>
        <dbReference type="ChEBI" id="CHEBI:15378"/>
        <dbReference type="ChEBI" id="CHEBI:33019"/>
        <dbReference type="ChEBI" id="CHEBI:37563"/>
        <dbReference type="ChEBI" id="CHEBI:58332"/>
        <dbReference type="ChEBI" id="CHEBI:58608"/>
        <dbReference type="EC" id="2.7.7.41"/>
    </reaction>
</comment>
<gene>
    <name evidence="19" type="ORF">HY3_04905</name>
</gene>
<evidence type="ECO:0000256" key="12">
    <source>
        <dbReference type="ARBA" id="ARBA00022695"/>
    </source>
</evidence>
<evidence type="ECO:0000313" key="20">
    <source>
        <dbReference type="Proteomes" id="UP000249123"/>
    </source>
</evidence>
<dbReference type="GO" id="GO:0004605">
    <property type="term" value="F:phosphatidate cytidylyltransferase activity"/>
    <property type="evidence" value="ECO:0007669"/>
    <property type="project" value="UniProtKB-EC"/>
</dbReference>
<dbReference type="Proteomes" id="UP000249123">
    <property type="component" value="Unassembled WGS sequence"/>
</dbReference>
<evidence type="ECO:0000256" key="16">
    <source>
        <dbReference type="ARBA" id="ARBA00023209"/>
    </source>
</evidence>
<evidence type="ECO:0000256" key="10">
    <source>
        <dbReference type="ARBA" id="ARBA00022679"/>
    </source>
</evidence>
<evidence type="ECO:0000256" key="14">
    <source>
        <dbReference type="ARBA" id="ARBA00023098"/>
    </source>
</evidence>
<dbReference type="UniPathway" id="UPA00557">
    <property type="reaction ID" value="UER00614"/>
</dbReference>
<evidence type="ECO:0000256" key="5">
    <source>
        <dbReference type="ARBA" id="ARBA00010185"/>
    </source>
</evidence>
<dbReference type="GO" id="GO:0005886">
    <property type="term" value="C:plasma membrane"/>
    <property type="evidence" value="ECO:0007669"/>
    <property type="project" value="UniProtKB-SubCell"/>
</dbReference>
<dbReference type="InterPro" id="IPR000374">
    <property type="entry name" value="PC_trans"/>
</dbReference>
<dbReference type="EC" id="2.7.7.41" evidence="6 18"/>
<evidence type="ECO:0000256" key="8">
    <source>
        <dbReference type="ARBA" id="ARBA00022475"/>
    </source>
</evidence>
<evidence type="ECO:0000256" key="3">
    <source>
        <dbReference type="ARBA" id="ARBA00005119"/>
    </source>
</evidence>
<accession>A0A062TXE0</accession>
<comment type="caution">
    <text evidence="19">The sequence shown here is derived from an EMBL/GenBank/DDBJ whole genome shotgun (WGS) entry which is preliminary data.</text>
</comment>
<keyword evidence="8" id="KW-1003">Cell membrane</keyword>
<sequence length="274" mass="29486">MGDWTPPESRFSQIGQRLLTALLLIPIGLAVVWYGGWWLAMACAIFAAIMAWEWARMSGHPRGFLLCLMAAAYCLSLPTGVLWLQALIAMLGAIFAFMSAVGRYHNRLTAIMGFVYVTAIAAGLWYLREGPWDGREAALFFMSFVWASDASAYFVGRGMGGPRLIPQESPNKTWSGALGAIAFTTICGIAAADLQQSNLVVWMLAAAALSITAQAGDLLESGLKRRFHVKDSSNLLPGHGGVLDRVDGLGAVAVIGALALWLYPPLRDALGFMS</sequence>
<comment type="subcellular location">
    <subcellularLocation>
        <location evidence="2">Cell membrane</location>
        <topology evidence="2">Multi-pass membrane protein</topology>
    </subcellularLocation>
</comment>
<accession>A0A328JTY6</accession>
<keyword evidence="16" id="KW-0594">Phospholipid biosynthesis</keyword>
<dbReference type="GO" id="GO:0016024">
    <property type="term" value="P:CDP-diacylglycerol biosynthetic process"/>
    <property type="evidence" value="ECO:0007669"/>
    <property type="project" value="UniProtKB-UniPathway"/>
</dbReference>
<evidence type="ECO:0000313" key="19">
    <source>
        <dbReference type="EMBL" id="RAN30940.1"/>
    </source>
</evidence>
<keyword evidence="13" id="KW-1133">Transmembrane helix</keyword>